<comment type="caution">
    <text evidence="1">The sequence shown here is derived from an EMBL/GenBank/DDBJ whole genome shotgun (WGS) entry which is preliminary data.</text>
</comment>
<dbReference type="InParanoid" id="A0A2P6NEP3"/>
<protein>
    <submittedName>
        <fullName evidence="1">Uncharacterized protein</fullName>
    </submittedName>
</protein>
<accession>A0A2P6NEP3</accession>
<sequence length="168" mass="19413">MNYDFIKLERTEPKIFHEMPISQLLNYLTQDNIIELIDFPVFNSLNEQFRHQTGKVSLAAVKMLADNEQFQVALDENPYNDPDAKYEQYKIVPYMLQPPPRMKIQHLLKGIRECVSRSPGDYLDKELASYNNKKQCMKMNRFSSGSGFKFYSDISLAPLGAAKPLLAI</sequence>
<reference evidence="1 2" key="1">
    <citation type="journal article" date="2018" name="Genome Biol. Evol.">
        <title>Multiple Roots of Fruiting Body Formation in Amoebozoa.</title>
        <authorList>
            <person name="Hillmann F."/>
            <person name="Forbes G."/>
            <person name="Novohradska S."/>
            <person name="Ferling I."/>
            <person name="Riege K."/>
            <person name="Groth M."/>
            <person name="Westermann M."/>
            <person name="Marz M."/>
            <person name="Spaller T."/>
            <person name="Winckler T."/>
            <person name="Schaap P."/>
            <person name="Glockner G."/>
        </authorList>
    </citation>
    <scope>NUCLEOTIDE SEQUENCE [LARGE SCALE GENOMIC DNA]</scope>
    <source>
        <strain evidence="1 2">Jena</strain>
    </source>
</reference>
<dbReference type="AlphaFoldDB" id="A0A2P6NEP3"/>
<dbReference type="Proteomes" id="UP000241769">
    <property type="component" value="Unassembled WGS sequence"/>
</dbReference>
<name>A0A2P6NEP3_9EUKA</name>
<gene>
    <name evidence="1" type="ORF">PROFUN_10129</name>
</gene>
<proteinExistence type="predicted"/>
<organism evidence="1 2">
    <name type="scientific">Planoprotostelium fungivorum</name>
    <dbReference type="NCBI Taxonomy" id="1890364"/>
    <lineage>
        <taxon>Eukaryota</taxon>
        <taxon>Amoebozoa</taxon>
        <taxon>Evosea</taxon>
        <taxon>Variosea</taxon>
        <taxon>Cavosteliida</taxon>
        <taxon>Cavosteliaceae</taxon>
        <taxon>Planoprotostelium</taxon>
    </lineage>
</organism>
<evidence type="ECO:0000313" key="2">
    <source>
        <dbReference type="Proteomes" id="UP000241769"/>
    </source>
</evidence>
<dbReference type="EMBL" id="MDYQ01000103">
    <property type="protein sequence ID" value="PRP82429.1"/>
    <property type="molecule type" value="Genomic_DNA"/>
</dbReference>
<keyword evidence="2" id="KW-1185">Reference proteome</keyword>
<evidence type="ECO:0000313" key="1">
    <source>
        <dbReference type="EMBL" id="PRP82429.1"/>
    </source>
</evidence>